<dbReference type="RefSeq" id="WP_327606788.1">
    <property type="nucleotide sequence ID" value="NZ_JARZFX010000002.1"/>
</dbReference>
<proteinExistence type="predicted"/>
<keyword evidence="4" id="KW-1185">Reference proteome</keyword>
<reference evidence="3 4" key="1">
    <citation type="journal article" date="2024" name="Int. J. Syst. Evol. Microbiol.">
        <title>Virgibacillus tibetensis sp. nov., isolated from salt lake on the Tibetan Plateau of China.</title>
        <authorList>
            <person name="Phurbu D."/>
            <person name="Liu Z.-X."/>
            <person name="Wang R."/>
            <person name="Zheng Y.-Y."/>
            <person name="Liu H.-C."/>
            <person name="Zhou Y.-G."/>
            <person name="Yu Y.-J."/>
            <person name="Li A.-H."/>
        </authorList>
    </citation>
    <scope>NUCLEOTIDE SEQUENCE [LARGE SCALE GENOMIC DNA]</scope>
    <source>
        <strain evidence="3 4">C22-A2</strain>
    </source>
</reference>
<feature type="transmembrane region" description="Helical" evidence="2">
    <location>
        <begin position="187"/>
        <end position="207"/>
    </location>
</feature>
<sequence length="282" mass="31768">MKCEKCGFEQEVGKFCGQCGAPIPKEETNKEQFSRREEVPGQNTGETVHTEHLATTDHTYSNQTQPSVGEQTNTDAMEKVKHTSKDYWAFFKEYLKHPSRIFTNREESFKNGLISMAIVAFMMAVSSAMLYGSFMDMAYYYNGPSGLSIFGYTLVFIAVSMVIILFILFLVNQLFGTAYSFKEMTSVYGAHLVPVIIVIAAAFLLILLKSFTIGGYLLLISFGLVVTTFPIYLISSLLTRQSKNLDPLYGYLTYLVLMGVAFLIFVVVLMDSTFGRMLNQFY</sequence>
<feature type="transmembrane region" description="Helical" evidence="2">
    <location>
        <begin position="149"/>
        <end position="175"/>
    </location>
</feature>
<keyword evidence="2" id="KW-0472">Membrane</keyword>
<evidence type="ECO:0000313" key="3">
    <source>
        <dbReference type="EMBL" id="MEC5423230.1"/>
    </source>
</evidence>
<keyword evidence="2" id="KW-0812">Transmembrane</keyword>
<evidence type="ECO:0000256" key="1">
    <source>
        <dbReference type="SAM" id="MobiDB-lite"/>
    </source>
</evidence>
<organism evidence="3 4">
    <name type="scientific">Virgibacillus tibetensis</name>
    <dbReference type="NCBI Taxonomy" id="3042313"/>
    <lineage>
        <taxon>Bacteria</taxon>
        <taxon>Bacillati</taxon>
        <taxon>Bacillota</taxon>
        <taxon>Bacilli</taxon>
        <taxon>Bacillales</taxon>
        <taxon>Bacillaceae</taxon>
        <taxon>Virgibacillus</taxon>
    </lineage>
</organism>
<keyword evidence="2" id="KW-1133">Transmembrane helix</keyword>
<dbReference type="Proteomes" id="UP001335737">
    <property type="component" value="Unassembled WGS sequence"/>
</dbReference>
<comment type="caution">
    <text evidence="3">The sequence shown here is derived from an EMBL/GenBank/DDBJ whole genome shotgun (WGS) entry which is preliminary data.</text>
</comment>
<feature type="region of interest" description="Disordered" evidence="1">
    <location>
        <begin position="26"/>
        <end position="75"/>
    </location>
</feature>
<evidence type="ECO:0000313" key="4">
    <source>
        <dbReference type="Proteomes" id="UP001335737"/>
    </source>
</evidence>
<dbReference type="EMBL" id="JARZFX010000002">
    <property type="protein sequence ID" value="MEC5423230.1"/>
    <property type="molecule type" value="Genomic_DNA"/>
</dbReference>
<gene>
    <name evidence="3" type="ORF">QGM71_06905</name>
</gene>
<feature type="compositionally biased region" description="Basic and acidic residues" evidence="1">
    <location>
        <begin position="26"/>
        <end position="39"/>
    </location>
</feature>
<protein>
    <submittedName>
        <fullName evidence="3">Yip1 family protein</fullName>
    </submittedName>
</protein>
<evidence type="ECO:0000256" key="2">
    <source>
        <dbReference type="SAM" id="Phobius"/>
    </source>
</evidence>
<feature type="transmembrane region" description="Helical" evidence="2">
    <location>
        <begin position="113"/>
        <end position="134"/>
    </location>
</feature>
<feature type="transmembrane region" description="Helical" evidence="2">
    <location>
        <begin position="213"/>
        <end position="239"/>
    </location>
</feature>
<accession>A0ABU6KDI8</accession>
<feature type="compositionally biased region" description="Polar residues" evidence="1">
    <location>
        <begin position="56"/>
        <end position="75"/>
    </location>
</feature>
<feature type="transmembrane region" description="Helical" evidence="2">
    <location>
        <begin position="251"/>
        <end position="270"/>
    </location>
</feature>
<name>A0ABU6KDI8_9BACI</name>